<sequence length="680" mass="71631">MLLLAALLLAVAPDAQDAASVNWSLTEADGLAVTAEEGGAVGSDVTSMTLVARDYTGTLTGDANGPLGPYQRWYLDGAEWPVESAPDPARYVEFAVTAADATTLTLTDIDLVMNAGGTGELDASLFYDTDPSFSAPTPLATDVDVSRDAVGDFSFDISEELAAGQTLYVRVYPWLGGGNPSSGRYLFLQDVTISGTSETAGGGDDVDGVFWSLSAADTTSVTSASAGLGGAPVRSADVEVRDYTGDLRDADDAVGPYGPFQRWWRGDGIQWPVEEAIDPARYIEFAAGAEAGETFYVDGVSLYAHGDGTSEMRASVFYATSADFSNPVALEEDFSADDGDVAGAIILREYDLDLAVPAGDSIYVRVYPYLGSGDPSVTRYLMLQAMTISGSTMEPVENEGVFWSLSASDTTSVTSAGPDLDGAMVRASALEVRDYDGDLRDAGDAVGPFGPFQRWWLGGEDWPDEDGPVADRYVEFPAGADDDMRFRVDSLSVYIHGDGTSAMRAQVAYSTNADFSDPVVLEEELEADDGDTAGAIILRSYEVGEIASDSIYVRIYPWVRSSSVGSGRYLLLQAMTIYGEAVGGIATERAPEAGRLSLLPAAPNPVTGSTTLRYELAEAAEVEVVVVNVLGQRVSTLASAPTPAGAHAVTIDASGLAAGAYFVQVRADGEAQTRPFVVVR</sequence>
<evidence type="ECO:0000313" key="4">
    <source>
        <dbReference type="Proteomes" id="UP000216339"/>
    </source>
</evidence>
<dbReference type="InterPro" id="IPR026444">
    <property type="entry name" value="Secre_tail"/>
</dbReference>
<feature type="chain" id="PRO_5013057757" description="Secretion system C-terminal sorting domain-containing protein" evidence="1">
    <location>
        <begin position="18"/>
        <end position="680"/>
    </location>
</feature>
<feature type="domain" description="Secretion system C-terminal sorting" evidence="2">
    <location>
        <begin position="603"/>
        <end position="677"/>
    </location>
</feature>
<reference evidence="3 4" key="1">
    <citation type="submission" date="2016-11" db="EMBL/GenBank/DDBJ databases">
        <title>Study of marine rhodopsin-containing bacteria.</title>
        <authorList>
            <person name="Yoshizawa S."/>
            <person name="Kumagai Y."/>
            <person name="Kogure K."/>
        </authorList>
    </citation>
    <scope>NUCLEOTIDE SEQUENCE [LARGE SCALE GENOMIC DNA]</scope>
    <source>
        <strain evidence="3 4">SAORIC-28</strain>
    </source>
</reference>
<keyword evidence="4" id="KW-1185">Reference proteome</keyword>
<protein>
    <recommendedName>
        <fullName evidence="2">Secretion system C-terminal sorting domain-containing protein</fullName>
    </recommendedName>
</protein>
<evidence type="ECO:0000259" key="2">
    <source>
        <dbReference type="Pfam" id="PF18962"/>
    </source>
</evidence>
<proteinExistence type="predicted"/>
<feature type="signal peptide" evidence="1">
    <location>
        <begin position="1"/>
        <end position="17"/>
    </location>
</feature>
<dbReference type="Pfam" id="PF18962">
    <property type="entry name" value="Por_Secre_tail"/>
    <property type="match status" value="1"/>
</dbReference>
<dbReference type="Gene3D" id="2.60.40.4070">
    <property type="match status" value="1"/>
</dbReference>
<comment type="caution">
    <text evidence="3">The sequence shown here is derived from an EMBL/GenBank/DDBJ whole genome shotgun (WGS) entry which is preliminary data.</text>
</comment>
<dbReference type="NCBIfam" id="TIGR04183">
    <property type="entry name" value="Por_Secre_tail"/>
    <property type="match status" value="1"/>
</dbReference>
<accession>A0A271IVZ6</accession>
<name>A0A271IVZ6_9BACT</name>
<keyword evidence="1" id="KW-0732">Signal</keyword>
<gene>
    <name evidence="3" type="ORF">BSZ37_02495</name>
</gene>
<organism evidence="3 4">
    <name type="scientific">Rubrivirga marina</name>
    <dbReference type="NCBI Taxonomy" id="1196024"/>
    <lineage>
        <taxon>Bacteria</taxon>
        <taxon>Pseudomonadati</taxon>
        <taxon>Rhodothermota</taxon>
        <taxon>Rhodothermia</taxon>
        <taxon>Rhodothermales</taxon>
        <taxon>Rubricoccaceae</taxon>
        <taxon>Rubrivirga</taxon>
    </lineage>
</organism>
<evidence type="ECO:0000313" key="3">
    <source>
        <dbReference type="EMBL" id="PAP75393.1"/>
    </source>
</evidence>
<dbReference type="EMBL" id="MQWD01000001">
    <property type="protein sequence ID" value="PAP75393.1"/>
    <property type="molecule type" value="Genomic_DNA"/>
</dbReference>
<dbReference type="AlphaFoldDB" id="A0A271IVZ6"/>
<dbReference type="Proteomes" id="UP000216339">
    <property type="component" value="Unassembled WGS sequence"/>
</dbReference>
<evidence type="ECO:0000256" key="1">
    <source>
        <dbReference type="SAM" id="SignalP"/>
    </source>
</evidence>